<accession>A0A0A3IET5</accession>
<reference evidence="1 2" key="1">
    <citation type="submission" date="2014-02" db="EMBL/GenBank/DDBJ databases">
        <title>Draft genome sequence of Lysinibacillus odysseyi NBRC 100172.</title>
        <authorList>
            <person name="Zhang F."/>
            <person name="Wang G."/>
            <person name="Zhang L."/>
        </authorList>
    </citation>
    <scope>NUCLEOTIDE SEQUENCE [LARGE SCALE GENOMIC DNA]</scope>
    <source>
        <strain evidence="1 2">NBRC 100172</strain>
    </source>
</reference>
<keyword evidence="2" id="KW-1185">Reference proteome</keyword>
<dbReference type="STRING" id="1220589.CD32_22135"/>
<evidence type="ECO:0000313" key="1">
    <source>
        <dbReference type="EMBL" id="KGR81995.1"/>
    </source>
</evidence>
<dbReference type="Proteomes" id="UP000030437">
    <property type="component" value="Unassembled WGS sequence"/>
</dbReference>
<dbReference type="EMBL" id="JPVP01000060">
    <property type="protein sequence ID" value="KGR81995.1"/>
    <property type="molecule type" value="Genomic_DNA"/>
</dbReference>
<dbReference type="AlphaFoldDB" id="A0A0A3IET5"/>
<protein>
    <submittedName>
        <fullName evidence="1">Uncharacterized protein</fullName>
    </submittedName>
</protein>
<sequence length="64" mass="7602">MEVTPICLVRYEETFSNKVERIQAKKNKWRLLEYKQVQHLTSEEKGWGIDKGGSFRFGRNIIKS</sequence>
<proteinExistence type="predicted"/>
<gene>
    <name evidence="1" type="ORF">CD32_22135</name>
</gene>
<evidence type="ECO:0000313" key="2">
    <source>
        <dbReference type="Proteomes" id="UP000030437"/>
    </source>
</evidence>
<name>A0A0A3IET5_9BACI</name>
<organism evidence="1 2">
    <name type="scientific">Lysinibacillus odysseyi 34hs-1 = NBRC 100172</name>
    <dbReference type="NCBI Taxonomy" id="1220589"/>
    <lineage>
        <taxon>Bacteria</taxon>
        <taxon>Bacillati</taxon>
        <taxon>Bacillota</taxon>
        <taxon>Bacilli</taxon>
        <taxon>Bacillales</taxon>
        <taxon>Bacillaceae</taxon>
        <taxon>Lysinibacillus</taxon>
    </lineage>
</organism>
<comment type="caution">
    <text evidence="1">The sequence shown here is derived from an EMBL/GenBank/DDBJ whole genome shotgun (WGS) entry which is preliminary data.</text>
</comment>